<evidence type="ECO:0000256" key="5">
    <source>
        <dbReference type="ARBA" id="ARBA00023163"/>
    </source>
</evidence>
<comment type="similarity">
    <text evidence="1">Belongs to the sigma-70 factor family. ECF subfamily.</text>
</comment>
<evidence type="ECO:0000256" key="2">
    <source>
        <dbReference type="ARBA" id="ARBA00023015"/>
    </source>
</evidence>
<dbReference type="NCBIfam" id="TIGR02937">
    <property type="entry name" value="sigma70-ECF"/>
    <property type="match status" value="1"/>
</dbReference>
<dbReference type="GO" id="GO:0003677">
    <property type="term" value="F:DNA binding"/>
    <property type="evidence" value="ECO:0007669"/>
    <property type="project" value="UniProtKB-KW"/>
</dbReference>
<dbReference type="Proteomes" id="UP000027318">
    <property type="component" value="Unassembled WGS sequence"/>
</dbReference>
<keyword evidence="2" id="KW-0805">Transcription regulation</keyword>
<dbReference type="Gene3D" id="1.10.1740.10">
    <property type="match status" value="1"/>
</dbReference>
<keyword evidence="3" id="KW-0731">Sigma factor</keyword>
<dbReference type="AlphaFoldDB" id="A0A063Y2Q4"/>
<dbReference type="RefSeq" id="WP_036549170.1">
    <property type="nucleotide sequence ID" value="NZ_JMSZ01000036.1"/>
</dbReference>
<dbReference type="SUPFAM" id="SSF88946">
    <property type="entry name" value="Sigma2 domain of RNA polymerase sigma factors"/>
    <property type="match status" value="1"/>
</dbReference>
<dbReference type="InterPro" id="IPR039425">
    <property type="entry name" value="RNA_pol_sigma-70-like"/>
</dbReference>
<dbReference type="PANTHER" id="PTHR43133:SF8">
    <property type="entry name" value="RNA POLYMERASE SIGMA FACTOR HI_1459-RELATED"/>
    <property type="match status" value="1"/>
</dbReference>
<dbReference type="Pfam" id="PF08281">
    <property type="entry name" value="Sigma70_r4_2"/>
    <property type="match status" value="1"/>
</dbReference>
<dbReference type="InterPro" id="IPR013249">
    <property type="entry name" value="RNA_pol_sigma70_r4_t2"/>
</dbReference>
<gene>
    <name evidence="8" type="ORF">ADINL_2713</name>
</gene>
<dbReference type="SUPFAM" id="SSF88659">
    <property type="entry name" value="Sigma3 and sigma4 domains of RNA polymerase sigma factors"/>
    <property type="match status" value="1"/>
</dbReference>
<dbReference type="PANTHER" id="PTHR43133">
    <property type="entry name" value="RNA POLYMERASE ECF-TYPE SIGMA FACTO"/>
    <property type="match status" value="1"/>
</dbReference>
<dbReference type="InterPro" id="IPR013325">
    <property type="entry name" value="RNA_pol_sigma_r2"/>
</dbReference>
<proteinExistence type="inferred from homology"/>
<evidence type="ECO:0000256" key="3">
    <source>
        <dbReference type="ARBA" id="ARBA00023082"/>
    </source>
</evidence>
<feature type="domain" description="RNA polymerase sigma factor 70 region 4 type 2" evidence="7">
    <location>
        <begin position="103"/>
        <end position="154"/>
    </location>
</feature>
<dbReference type="InterPro" id="IPR013324">
    <property type="entry name" value="RNA_pol_sigma_r3/r4-like"/>
</dbReference>
<dbReference type="EMBL" id="JMSZ01000036">
    <property type="protein sequence ID" value="KDE38812.1"/>
    <property type="molecule type" value="Genomic_DNA"/>
</dbReference>
<reference evidence="8 9" key="1">
    <citation type="journal article" date="2005" name="Int. J. Syst. Evol. Microbiol.">
        <title>Nitrincola lacisaponensis gen. nov., sp. nov., a novel alkaliphilic bacterium isolated from an alkaline, saline lake.</title>
        <authorList>
            <person name="Dimitriu P.A."/>
            <person name="Shukla S.K."/>
            <person name="Conradt J."/>
            <person name="Marquez M.C."/>
            <person name="Ventosa A."/>
            <person name="Maglia A."/>
            <person name="Peyton B.M."/>
            <person name="Pinkart H.C."/>
            <person name="Mormile M.R."/>
        </authorList>
    </citation>
    <scope>NUCLEOTIDE SEQUENCE [LARGE SCALE GENOMIC DNA]</scope>
    <source>
        <strain evidence="8 9">4CA</strain>
    </source>
</reference>
<dbReference type="GO" id="GO:0016987">
    <property type="term" value="F:sigma factor activity"/>
    <property type="evidence" value="ECO:0007669"/>
    <property type="project" value="UniProtKB-KW"/>
</dbReference>
<name>A0A063Y2Q4_9GAMM</name>
<evidence type="ECO:0000313" key="9">
    <source>
        <dbReference type="Proteomes" id="UP000027318"/>
    </source>
</evidence>
<evidence type="ECO:0000256" key="4">
    <source>
        <dbReference type="ARBA" id="ARBA00023125"/>
    </source>
</evidence>
<dbReference type="STRING" id="267850.ADINL_2713"/>
<evidence type="ECO:0000259" key="7">
    <source>
        <dbReference type="Pfam" id="PF08281"/>
    </source>
</evidence>
<dbReference type="Gene3D" id="1.10.10.10">
    <property type="entry name" value="Winged helix-like DNA-binding domain superfamily/Winged helix DNA-binding domain"/>
    <property type="match status" value="1"/>
</dbReference>
<dbReference type="InterPro" id="IPR014284">
    <property type="entry name" value="RNA_pol_sigma-70_dom"/>
</dbReference>
<feature type="domain" description="RNA polymerase sigma-70 region 2" evidence="6">
    <location>
        <begin position="15"/>
        <end position="77"/>
    </location>
</feature>
<comment type="caution">
    <text evidence="8">The sequence shown here is derived from an EMBL/GenBank/DDBJ whole genome shotgun (WGS) entry which is preliminary data.</text>
</comment>
<dbReference type="GO" id="GO:0006352">
    <property type="term" value="P:DNA-templated transcription initiation"/>
    <property type="evidence" value="ECO:0007669"/>
    <property type="project" value="InterPro"/>
</dbReference>
<evidence type="ECO:0000259" key="6">
    <source>
        <dbReference type="Pfam" id="PF04542"/>
    </source>
</evidence>
<evidence type="ECO:0000256" key="1">
    <source>
        <dbReference type="ARBA" id="ARBA00010641"/>
    </source>
</evidence>
<sequence>MSTPGFECVLRAWQLHEQELRVFLYHHMQHVDETDDCLQDVFVKSLQQGKAFCGLDNPKAWLFRVAKNTLIDRYRRLKPWTELSPEHPQPEVERAAIDELDSCLRRNIRELATADREILEACDLQGMTQLAYAQHKGLTLTATKARLRRARQRLRSALVSHCQIGFDESGRVCCYVPR</sequence>
<dbReference type="InterPro" id="IPR036388">
    <property type="entry name" value="WH-like_DNA-bd_sf"/>
</dbReference>
<dbReference type="Pfam" id="PF04542">
    <property type="entry name" value="Sigma70_r2"/>
    <property type="match status" value="1"/>
</dbReference>
<keyword evidence="9" id="KW-1185">Reference proteome</keyword>
<protein>
    <submittedName>
        <fullName evidence="8">RNA polymerase sigma factor SigZ</fullName>
    </submittedName>
</protein>
<accession>A0A063Y2Q4</accession>
<keyword evidence="4" id="KW-0238">DNA-binding</keyword>
<keyword evidence="5" id="KW-0804">Transcription</keyword>
<dbReference type="OrthoDB" id="9797134at2"/>
<evidence type="ECO:0000313" key="8">
    <source>
        <dbReference type="EMBL" id="KDE38812.1"/>
    </source>
</evidence>
<organism evidence="8 9">
    <name type="scientific">Nitrincola lacisaponensis</name>
    <dbReference type="NCBI Taxonomy" id="267850"/>
    <lineage>
        <taxon>Bacteria</taxon>
        <taxon>Pseudomonadati</taxon>
        <taxon>Pseudomonadota</taxon>
        <taxon>Gammaproteobacteria</taxon>
        <taxon>Oceanospirillales</taxon>
        <taxon>Oceanospirillaceae</taxon>
        <taxon>Nitrincola</taxon>
    </lineage>
</organism>
<dbReference type="InterPro" id="IPR007627">
    <property type="entry name" value="RNA_pol_sigma70_r2"/>
</dbReference>